<proteinExistence type="predicted"/>
<evidence type="ECO:0000313" key="1">
    <source>
        <dbReference type="EMBL" id="KUM26709.1"/>
    </source>
</evidence>
<protein>
    <recommendedName>
        <fullName evidence="3">DUF982 domain-containing protein</fullName>
    </recommendedName>
</protein>
<dbReference type="OrthoDB" id="8388069at2"/>
<dbReference type="Pfam" id="PF06169">
    <property type="entry name" value="DUF982"/>
    <property type="match status" value="1"/>
</dbReference>
<dbReference type="EMBL" id="LPWA01000103">
    <property type="protein sequence ID" value="KUM26709.1"/>
    <property type="molecule type" value="Genomic_DNA"/>
</dbReference>
<dbReference type="Proteomes" id="UP000053176">
    <property type="component" value="Unassembled WGS sequence"/>
</dbReference>
<reference evidence="1 2" key="1">
    <citation type="submission" date="2015-12" db="EMBL/GenBank/DDBJ databases">
        <title>Draft genome sequence of Mesorhizobium sp. UFLA 01-765, a multitolerant efficient symbiont and plant-growth promoting strain isolated from Zn-mining soil using Leucaena leucocephala as a trap plant.</title>
        <authorList>
            <person name="Rangel W.M."/>
            <person name="Thijs S."/>
            <person name="Longatti S.M."/>
            <person name="Moreira F.M."/>
            <person name="Weyens N."/>
            <person name="Vangronsveld J."/>
            <person name="Van Hamme J.D."/>
            <person name="Bottos E.M."/>
            <person name="Rineau F."/>
        </authorList>
    </citation>
    <scope>NUCLEOTIDE SEQUENCE [LARGE SCALE GENOMIC DNA]</scope>
    <source>
        <strain evidence="1 2">UFLA 01-765</strain>
    </source>
</reference>
<evidence type="ECO:0000313" key="2">
    <source>
        <dbReference type="Proteomes" id="UP000053176"/>
    </source>
</evidence>
<sequence>MNDKIFESPVFVKDGPFTIAEIASIDDALDFLDEWPIELQDVLHETTQRVCHSAHDGRHPLSSARDAFVQWAKSTNILEDIAPIPAWMTGPKSGPGGVLA</sequence>
<organism evidence="1 2">
    <name type="scientific">Rhizobium loti</name>
    <name type="common">Mesorhizobium loti</name>
    <dbReference type="NCBI Taxonomy" id="381"/>
    <lineage>
        <taxon>Bacteria</taxon>
        <taxon>Pseudomonadati</taxon>
        <taxon>Pseudomonadota</taxon>
        <taxon>Alphaproteobacteria</taxon>
        <taxon>Hyphomicrobiales</taxon>
        <taxon>Phyllobacteriaceae</taxon>
        <taxon>Mesorhizobium</taxon>
    </lineage>
</organism>
<accession>A0A101KTI5</accession>
<dbReference type="InterPro" id="IPR010385">
    <property type="entry name" value="DUF982"/>
</dbReference>
<name>A0A101KTI5_RHILI</name>
<dbReference type="Gene3D" id="6.10.250.730">
    <property type="match status" value="1"/>
</dbReference>
<comment type="caution">
    <text evidence="1">The sequence shown here is derived from an EMBL/GenBank/DDBJ whole genome shotgun (WGS) entry which is preliminary data.</text>
</comment>
<dbReference type="AlphaFoldDB" id="A0A101KTI5"/>
<gene>
    <name evidence="1" type="ORF">AU467_20515</name>
</gene>
<evidence type="ECO:0008006" key="3">
    <source>
        <dbReference type="Google" id="ProtNLM"/>
    </source>
</evidence>